<evidence type="ECO:0000256" key="3">
    <source>
        <dbReference type="ARBA" id="ARBA00022692"/>
    </source>
</evidence>
<name>A0AAF0QLF9_SOLVR</name>
<gene>
    <name evidence="8" type="ORF">MTR67_017930</name>
</gene>
<comment type="similarity">
    <text evidence="2">Belongs to the PA-phosphatase related phosphoesterase family.</text>
</comment>
<feature type="transmembrane region" description="Helical" evidence="6">
    <location>
        <begin position="6"/>
        <end position="24"/>
    </location>
</feature>
<feature type="non-terminal residue" evidence="8">
    <location>
        <position position="1"/>
    </location>
</feature>
<keyword evidence="3 6" id="KW-0812">Transmembrane</keyword>
<evidence type="ECO:0000256" key="6">
    <source>
        <dbReference type="SAM" id="Phobius"/>
    </source>
</evidence>
<accession>A0AAF0QLF9</accession>
<comment type="subcellular location">
    <subcellularLocation>
        <location evidence="1">Membrane</location>
        <topology evidence="1">Multi-pass membrane protein</topology>
    </subcellularLocation>
</comment>
<protein>
    <recommendedName>
        <fullName evidence="7">Phosphatidic acid phosphatase type 2/haloperoxidase domain-containing protein</fullName>
    </recommendedName>
</protein>
<dbReference type="CDD" id="cd03390">
    <property type="entry name" value="PAP2_containing_1_like"/>
    <property type="match status" value="1"/>
</dbReference>
<dbReference type="Gene3D" id="1.20.144.10">
    <property type="entry name" value="Phosphatidic acid phosphatase type 2/haloperoxidase"/>
    <property type="match status" value="1"/>
</dbReference>
<evidence type="ECO:0000256" key="2">
    <source>
        <dbReference type="ARBA" id="ARBA00008816"/>
    </source>
</evidence>
<dbReference type="GO" id="GO:0006644">
    <property type="term" value="P:phospholipid metabolic process"/>
    <property type="evidence" value="ECO:0007669"/>
    <property type="project" value="InterPro"/>
</dbReference>
<dbReference type="SUPFAM" id="SSF48317">
    <property type="entry name" value="Acid phosphatase/Vanadium-dependent haloperoxidase"/>
    <property type="match status" value="1"/>
</dbReference>
<keyword evidence="4 6" id="KW-1133">Transmembrane helix</keyword>
<evidence type="ECO:0000256" key="5">
    <source>
        <dbReference type="ARBA" id="ARBA00023136"/>
    </source>
</evidence>
<dbReference type="PANTHER" id="PTHR10165">
    <property type="entry name" value="LIPID PHOSPHATE PHOSPHATASE"/>
    <property type="match status" value="1"/>
</dbReference>
<organism evidence="8 9">
    <name type="scientific">Solanum verrucosum</name>
    <dbReference type="NCBI Taxonomy" id="315347"/>
    <lineage>
        <taxon>Eukaryota</taxon>
        <taxon>Viridiplantae</taxon>
        <taxon>Streptophyta</taxon>
        <taxon>Embryophyta</taxon>
        <taxon>Tracheophyta</taxon>
        <taxon>Spermatophyta</taxon>
        <taxon>Magnoliopsida</taxon>
        <taxon>eudicotyledons</taxon>
        <taxon>Gunneridae</taxon>
        <taxon>Pentapetalae</taxon>
        <taxon>asterids</taxon>
        <taxon>lamiids</taxon>
        <taxon>Solanales</taxon>
        <taxon>Solanaceae</taxon>
        <taxon>Solanoideae</taxon>
        <taxon>Solaneae</taxon>
        <taxon>Solanum</taxon>
    </lineage>
</organism>
<dbReference type="InterPro" id="IPR000326">
    <property type="entry name" value="PAP2/HPO"/>
</dbReference>
<keyword evidence="9" id="KW-1185">Reference proteome</keyword>
<dbReference type="GO" id="GO:0046839">
    <property type="term" value="P:phospholipid dephosphorylation"/>
    <property type="evidence" value="ECO:0007669"/>
    <property type="project" value="TreeGrafter"/>
</dbReference>
<evidence type="ECO:0000256" key="1">
    <source>
        <dbReference type="ARBA" id="ARBA00004141"/>
    </source>
</evidence>
<keyword evidence="5 6" id="KW-0472">Membrane</keyword>
<dbReference type="GO" id="GO:0016020">
    <property type="term" value="C:membrane"/>
    <property type="evidence" value="ECO:0007669"/>
    <property type="project" value="UniProtKB-SubCell"/>
</dbReference>
<feature type="domain" description="Phosphatidic acid phosphatase type 2/haloperoxidase" evidence="7">
    <location>
        <begin position="11"/>
        <end position="170"/>
    </location>
</feature>
<feature type="transmembrane region" description="Helical" evidence="6">
    <location>
        <begin position="124"/>
        <end position="142"/>
    </location>
</feature>
<dbReference type="EMBL" id="CP133615">
    <property type="protein sequence ID" value="WMV24545.1"/>
    <property type="molecule type" value="Genomic_DNA"/>
</dbReference>
<dbReference type="AlphaFoldDB" id="A0AAF0QLF9"/>
<dbReference type="InterPro" id="IPR043216">
    <property type="entry name" value="PAP-like"/>
</dbReference>
<dbReference type="Pfam" id="PF01569">
    <property type="entry name" value="PAP2"/>
    <property type="match status" value="1"/>
</dbReference>
<reference evidence="8" key="1">
    <citation type="submission" date="2023-08" db="EMBL/GenBank/DDBJ databases">
        <title>A de novo genome assembly of Solanum verrucosum Schlechtendal, a Mexican diploid species geographically isolated from the other diploid A-genome species in potato relatives.</title>
        <authorList>
            <person name="Hosaka K."/>
        </authorList>
    </citation>
    <scope>NUCLEOTIDE SEQUENCE</scope>
    <source>
        <tissue evidence="8">Young leaves</tissue>
    </source>
</reference>
<dbReference type="Proteomes" id="UP001234989">
    <property type="component" value="Chromosome 4"/>
</dbReference>
<sequence length="170" mass="19716">RDVYDLHHAILGIMYYVLRIAVITDSIKDIVGRPCPNFFYRCFPNGIEFDINSYTNFALRYLFQFMCRPFNLMGDVNCHGDPKVVKEGCKSFPGGHTSWSFASLAFLSWYLCGKVKAFDRRGHAAKLYIVLLPLLFAALVEIPRINDYWHHWTDVFTGSIIDWFNVTIQC</sequence>
<dbReference type="InterPro" id="IPR036938">
    <property type="entry name" value="PAP2/HPO_sf"/>
</dbReference>
<evidence type="ECO:0000256" key="4">
    <source>
        <dbReference type="ARBA" id="ARBA00022989"/>
    </source>
</evidence>
<dbReference type="SMART" id="SM00014">
    <property type="entry name" value="acidPPc"/>
    <property type="match status" value="1"/>
</dbReference>
<evidence type="ECO:0000259" key="7">
    <source>
        <dbReference type="SMART" id="SM00014"/>
    </source>
</evidence>
<dbReference type="PANTHER" id="PTHR10165:SF91">
    <property type="entry name" value="LIPID PHOSPHATE PHOSPHATASE-LIKE PROTEIN"/>
    <property type="match status" value="1"/>
</dbReference>
<proteinExistence type="inferred from homology"/>
<evidence type="ECO:0000313" key="9">
    <source>
        <dbReference type="Proteomes" id="UP001234989"/>
    </source>
</evidence>
<evidence type="ECO:0000313" key="8">
    <source>
        <dbReference type="EMBL" id="WMV24545.1"/>
    </source>
</evidence>
<dbReference type="GO" id="GO:0008195">
    <property type="term" value="F:phosphatidate phosphatase activity"/>
    <property type="evidence" value="ECO:0007669"/>
    <property type="project" value="TreeGrafter"/>
</dbReference>